<dbReference type="NCBIfam" id="TIGR04057">
    <property type="entry name" value="SusC_RagA_signa"/>
    <property type="match status" value="1"/>
</dbReference>
<dbReference type="InterPro" id="IPR039426">
    <property type="entry name" value="TonB-dep_rcpt-like"/>
</dbReference>
<keyword evidence="2 8" id="KW-0813">Transport</keyword>
<dbReference type="Gene3D" id="2.170.130.10">
    <property type="entry name" value="TonB-dependent receptor, plug domain"/>
    <property type="match status" value="1"/>
</dbReference>
<comment type="caution">
    <text evidence="12">The sequence shown here is derived from an EMBL/GenBank/DDBJ whole genome shotgun (WGS) entry which is preliminary data.</text>
</comment>
<dbReference type="InterPro" id="IPR023996">
    <property type="entry name" value="TonB-dep_OMP_SusC/RagA"/>
</dbReference>
<protein>
    <submittedName>
        <fullName evidence="12">SusC/RagA family TonB-linked outer membrane protein</fullName>
    </submittedName>
</protein>
<comment type="similarity">
    <text evidence="8 9">Belongs to the TonB-dependent receptor family.</text>
</comment>
<dbReference type="InterPro" id="IPR023997">
    <property type="entry name" value="TonB-dep_OMP_SusC/RagA_CS"/>
</dbReference>
<dbReference type="InterPro" id="IPR000531">
    <property type="entry name" value="Beta-barrel_TonB"/>
</dbReference>
<keyword evidence="5 9" id="KW-0798">TonB box</keyword>
<sequence length="1033" mass="115126">MKPINLKRKKRKIHHLFMVMFLLLIPLLNLKAQQTITISGTVVDSNKEPLTGASVAIKGKTIGTRTDIDGKFSLQASPTDIIVFSFMGFVNQEIIASGIQNTIIILENLSTDLNEIVVVGYGTQKKVNLTGAVTSVNIAEQAESRPITNISSGLAGLSSGLYVNQATGRPNNNGASLLIRGQGTLNNAAPLVIIDGMEGNINDVNPQDVESVSVLKDASSSAIYGSRAANGVLLITTKQGSEGKTTINYNGYVSFAQPSNTIKSVFNYADYMEYYNEAAYNVDPAAQPPYSELKIAEWRVNTDKPYLYPNTNWSEEVFSTGVSNNHNLSFNTGSKTVKSFGSFSYLNNPGIVENSAYERFMARLNISAELKPWITLGMNLNGLKSDADMGSNYIGNLFSTIAHPGMVYRHPDGRYGAAENPEENQQPQSPLYSLNQFQGNINDNRISSRFYGIIKPFEGLSIEGSFNYRYSGTLEEETPFFADRWSFQSNTVTQIASGRTYVRNRSRSNTHYLGDIVARYEKKVLNKLQLGVLTGASQEKDNVKWFEAKKYDLQADNLSVINGATGESEATGTAADWVMHSYFGRLNLSWDDKYLLEANIRRDGSSRFNKNNRWGTFPSFSLGWRITEEEFMKNVSWVNMLKLRGSWGALGNNSVGNYEYQPVYNTDNYILNNAIAAGLAQTALSNAFISWETTYVANIGVDFSLAKTRLDGSVDIFDKDTRNILIDLPAPLLVGNATIPTQNAARVNNKGIEANLKWNDKIGNVKYFVGGNFTFIKNEVTRFKGDEQSISGTNLIQEGLPINVQYVLAVDRILQSDEDMLYVEKMIMDAPIDAGTGFKRNPFAAYGTPQKGDFLYKDLNGDGIIDDQDRYTVGYGRIPRTTYGISFGAEWKGFDFSCLLQGVSGLQVYWQDKFYQPFFNVGDVMNREIAENAWREGITNAQYPRLLTRTNVINSHPSDFWVQNKSYLRVKNLQLGYKFSDKVNKQLNTKQIRLFASMENFLTFTDYKGIDPEVNGTTYPTLKQVSFGLNITL</sequence>
<evidence type="ECO:0000256" key="9">
    <source>
        <dbReference type="RuleBase" id="RU003357"/>
    </source>
</evidence>
<feature type="domain" description="TonB-dependent receptor-like beta-barrel" evidence="10">
    <location>
        <begin position="455"/>
        <end position="1000"/>
    </location>
</feature>
<dbReference type="Gene3D" id="2.40.170.20">
    <property type="entry name" value="TonB-dependent receptor, beta-barrel domain"/>
    <property type="match status" value="1"/>
</dbReference>
<dbReference type="Proteomes" id="UP001597118">
    <property type="component" value="Unassembled WGS sequence"/>
</dbReference>
<evidence type="ECO:0000259" key="11">
    <source>
        <dbReference type="Pfam" id="PF07715"/>
    </source>
</evidence>
<comment type="subcellular location">
    <subcellularLocation>
        <location evidence="1 8">Cell outer membrane</location>
        <topology evidence="1 8">Multi-pass membrane protein</topology>
    </subcellularLocation>
</comment>
<proteinExistence type="inferred from homology"/>
<reference evidence="13" key="1">
    <citation type="journal article" date="2019" name="Int. J. Syst. Evol. Microbiol.">
        <title>The Global Catalogue of Microorganisms (GCM) 10K type strain sequencing project: providing services to taxonomists for standard genome sequencing and annotation.</title>
        <authorList>
            <consortium name="The Broad Institute Genomics Platform"/>
            <consortium name="The Broad Institute Genome Sequencing Center for Infectious Disease"/>
            <person name="Wu L."/>
            <person name="Ma J."/>
        </authorList>
    </citation>
    <scope>NUCLEOTIDE SEQUENCE [LARGE SCALE GENOMIC DNA]</scope>
    <source>
        <strain evidence="13">CCUG 53762</strain>
    </source>
</reference>
<dbReference type="PROSITE" id="PS52016">
    <property type="entry name" value="TONB_DEPENDENT_REC_3"/>
    <property type="match status" value="1"/>
</dbReference>
<accession>A0ABW4I7M2</accession>
<name>A0ABW4I7M2_9SPHI</name>
<evidence type="ECO:0000313" key="12">
    <source>
        <dbReference type="EMBL" id="MFD1628751.1"/>
    </source>
</evidence>
<dbReference type="SUPFAM" id="SSF49464">
    <property type="entry name" value="Carboxypeptidase regulatory domain-like"/>
    <property type="match status" value="1"/>
</dbReference>
<dbReference type="RefSeq" id="WP_379661137.1">
    <property type="nucleotide sequence ID" value="NZ_JBHUDG010000003.1"/>
</dbReference>
<keyword evidence="6 8" id="KW-0472">Membrane</keyword>
<evidence type="ECO:0000256" key="6">
    <source>
        <dbReference type="ARBA" id="ARBA00023136"/>
    </source>
</evidence>
<dbReference type="Gene3D" id="2.60.40.1120">
    <property type="entry name" value="Carboxypeptidase-like, regulatory domain"/>
    <property type="match status" value="1"/>
</dbReference>
<feature type="domain" description="TonB-dependent receptor plug" evidence="11">
    <location>
        <begin position="128"/>
        <end position="232"/>
    </location>
</feature>
<keyword evidence="3 8" id="KW-1134">Transmembrane beta strand</keyword>
<evidence type="ECO:0000256" key="8">
    <source>
        <dbReference type="PROSITE-ProRule" id="PRU01360"/>
    </source>
</evidence>
<keyword evidence="13" id="KW-1185">Reference proteome</keyword>
<evidence type="ECO:0000256" key="3">
    <source>
        <dbReference type="ARBA" id="ARBA00022452"/>
    </source>
</evidence>
<keyword evidence="7 8" id="KW-0998">Cell outer membrane</keyword>
<evidence type="ECO:0000256" key="4">
    <source>
        <dbReference type="ARBA" id="ARBA00022692"/>
    </source>
</evidence>
<dbReference type="InterPro" id="IPR036942">
    <property type="entry name" value="Beta-barrel_TonB_sf"/>
</dbReference>
<dbReference type="Pfam" id="PF13715">
    <property type="entry name" value="CarbopepD_reg_2"/>
    <property type="match status" value="1"/>
</dbReference>
<dbReference type="Pfam" id="PF07715">
    <property type="entry name" value="Plug"/>
    <property type="match status" value="1"/>
</dbReference>
<evidence type="ECO:0000313" key="13">
    <source>
        <dbReference type="Proteomes" id="UP001597118"/>
    </source>
</evidence>
<dbReference type="SUPFAM" id="SSF56935">
    <property type="entry name" value="Porins"/>
    <property type="match status" value="1"/>
</dbReference>
<evidence type="ECO:0000256" key="5">
    <source>
        <dbReference type="ARBA" id="ARBA00023077"/>
    </source>
</evidence>
<dbReference type="EMBL" id="JBHUDG010000003">
    <property type="protein sequence ID" value="MFD1628751.1"/>
    <property type="molecule type" value="Genomic_DNA"/>
</dbReference>
<dbReference type="InterPro" id="IPR012910">
    <property type="entry name" value="Plug_dom"/>
</dbReference>
<evidence type="ECO:0000256" key="1">
    <source>
        <dbReference type="ARBA" id="ARBA00004571"/>
    </source>
</evidence>
<dbReference type="InterPro" id="IPR037066">
    <property type="entry name" value="Plug_dom_sf"/>
</dbReference>
<organism evidence="12 13">
    <name type="scientific">Pseudopedobacter beijingensis</name>
    <dbReference type="NCBI Taxonomy" id="1207056"/>
    <lineage>
        <taxon>Bacteria</taxon>
        <taxon>Pseudomonadati</taxon>
        <taxon>Bacteroidota</taxon>
        <taxon>Sphingobacteriia</taxon>
        <taxon>Sphingobacteriales</taxon>
        <taxon>Sphingobacteriaceae</taxon>
        <taxon>Pseudopedobacter</taxon>
    </lineage>
</organism>
<dbReference type="Pfam" id="PF00593">
    <property type="entry name" value="TonB_dep_Rec_b-barrel"/>
    <property type="match status" value="1"/>
</dbReference>
<evidence type="ECO:0000256" key="2">
    <source>
        <dbReference type="ARBA" id="ARBA00022448"/>
    </source>
</evidence>
<evidence type="ECO:0000259" key="10">
    <source>
        <dbReference type="Pfam" id="PF00593"/>
    </source>
</evidence>
<dbReference type="NCBIfam" id="TIGR04056">
    <property type="entry name" value="OMP_RagA_SusC"/>
    <property type="match status" value="1"/>
</dbReference>
<dbReference type="InterPro" id="IPR008969">
    <property type="entry name" value="CarboxyPept-like_regulatory"/>
</dbReference>
<gene>
    <name evidence="12" type="ORF">ACFSAH_02620</name>
</gene>
<keyword evidence="4 8" id="KW-0812">Transmembrane</keyword>
<evidence type="ECO:0000256" key="7">
    <source>
        <dbReference type="ARBA" id="ARBA00023237"/>
    </source>
</evidence>